<sequence>MPTEKLLEAALDGTVIRERPLDRAQLVKQARRSIRKGSKSFAAASRLFDRETRERVWLLYAWCRACDDIADEQDHGHAIGPVRLGTRLSPEDRLATIRTLTELAMAGETTGTPAFDALGQLMREVPLSSAMVEDVIAGFALDAADWRPRSEADMLRYCFHVAGAVGVMMAAVMGVAPEDDDTLDRACDLGIAFQIANIVRDVWEDDANGRCYLPVEWLVEADIPPGEVTKPHYRHALVPMVGRACALARDYEASARVGATRLAFRQRWAVLSAANIYGGIAREVERLGAHAWDHRVSSSRSEKLAHVWAALGEARSSAVSTSDAPRPSLSRRELRAMAQA</sequence>
<dbReference type="EMBL" id="ATHL01000002">
    <property type="protein sequence ID" value="EQB19695.1"/>
    <property type="molecule type" value="Genomic_DNA"/>
</dbReference>
<feature type="compositionally biased region" description="Basic and acidic residues" evidence="2">
    <location>
        <begin position="330"/>
        <end position="340"/>
    </location>
</feature>
<feature type="region of interest" description="Disordered" evidence="2">
    <location>
        <begin position="319"/>
        <end position="340"/>
    </location>
</feature>
<dbReference type="GO" id="GO:0016117">
    <property type="term" value="P:carotenoid biosynthetic process"/>
    <property type="evidence" value="ECO:0007669"/>
    <property type="project" value="UniProtKB-ARBA"/>
</dbReference>
<dbReference type="InterPro" id="IPR044843">
    <property type="entry name" value="Trans_IPPS_bact-type"/>
</dbReference>
<dbReference type="SFLD" id="SFLDG01018">
    <property type="entry name" value="Squalene/Phytoene_Synthase_Lik"/>
    <property type="match status" value="1"/>
</dbReference>
<evidence type="ECO:0000313" key="3">
    <source>
        <dbReference type="EMBL" id="EQB19695.1"/>
    </source>
</evidence>
<dbReference type="SUPFAM" id="SSF48576">
    <property type="entry name" value="Terpenoid synthases"/>
    <property type="match status" value="1"/>
</dbReference>
<dbReference type="eggNOG" id="COG1562">
    <property type="taxonomic scope" value="Bacteria"/>
</dbReference>
<dbReference type="PANTHER" id="PTHR31480">
    <property type="entry name" value="BIFUNCTIONAL LYCOPENE CYCLASE/PHYTOENE SYNTHASE"/>
    <property type="match status" value="1"/>
</dbReference>
<dbReference type="GO" id="GO:0004311">
    <property type="term" value="F:geranylgeranyl diphosphate synthase activity"/>
    <property type="evidence" value="ECO:0007669"/>
    <property type="project" value="InterPro"/>
</dbReference>
<dbReference type="Pfam" id="PF00494">
    <property type="entry name" value="SQS_PSY"/>
    <property type="match status" value="1"/>
</dbReference>
<dbReference type="CDD" id="cd00683">
    <property type="entry name" value="Trans_IPPS_HH"/>
    <property type="match status" value="1"/>
</dbReference>
<accession>T0J6D2</accession>
<proteinExistence type="predicted"/>
<dbReference type="AlphaFoldDB" id="T0J6D2"/>
<dbReference type="PATRIC" id="fig|1096930.3.peg.109"/>
<protein>
    <submittedName>
        <fullName evidence="3">Phytoene synthase</fullName>
    </submittedName>
</protein>
<dbReference type="PROSITE" id="PS01045">
    <property type="entry name" value="SQUALEN_PHYTOEN_SYN_2"/>
    <property type="match status" value="1"/>
</dbReference>
<dbReference type="InterPro" id="IPR002060">
    <property type="entry name" value="Squ/phyt_synthse"/>
</dbReference>
<dbReference type="InterPro" id="IPR008949">
    <property type="entry name" value="Isoprenoid_synthase_dom_sf"/>
</dbReference>
<evidence type="ECO:0000256" key="2">
    <source>
        <dbReference type="SAM" id="MobiDB-lite"/>
    </source>
</evidence>
<dbReference type="SFLD" id="SFLDS00005">
    <property type="entry name" value="Isoprenoid_Synthase_Type_I"/>
    <property type="match status" value="1"/>
</dbReference>
<keyword evidence="1" id="KW-0808">Transferase</keyword>
<dbReference type="SFLD" id="SFLDG01212">
    <property type="entry name" value="Phytoene_synthase_like"/>
    <property type="match status" value="1"/>
</dbReference>
<dbReference type="InterPro" id="IPR019845">
    <property type="entry name" value="Squalene/phytoene_synthase_CS"/>
</dbReference>
<keyword evidence="4" id="KW-1185">Reference proteome</keyword>
<dbReference type="PROSITE" id="PS01044">
    <property type="entry name" value="SQUALEN_PHYTOEN_SYN_1"/>
    <property type="match status" value="1"/>
</dbReference>
<dbReference type="Gene3D" id="1.10.600.10">
    <property type="entry name" value="Farnesyl Diphosphate Synthase"/>
    <property type="match status" value="1"/>
</dbReference>
<reference evidence="3 4" key="1">
    <citation type="journal article" date="2013" name="Genome Announc.">
        <title>Genome Sequence of Novosphingobium lindaniclasticum LE124T, Isolated from a Hexachlorocyclohexane Dumpsite.</title>
        <authorList>
            <person name="Saxena A."/>
            <person name="Nayyar N."/>
            <person name="Sangwan N."/>
            <person name="Kumari R."/>
            <person name="Khurana J.P."/>
            <person name="Lal R."/>
        </authorList>
    </citation>
    <scope>NUCLEOTIDE SEQUENCE [LARGE SCALE GENOMIC DNA]</scope>
    <source>
        <strain evidence="3 4">LE124</strain>
    </source>
</reference>
<name>T0J6D2_9SPHN</name>
<organism evidence="3 4">
    <name type="scientific">Novosphingobium lindaniclasticum LE124</name>
    <dbReference type="NCBI Taxonomy" id="1096930"/>
    <lineage>
        <taxon>Bacteria</taxon>
        <taxon>Pseudomonadati</taxon>
        <taxon>Pseudomonadota</taxon>
        <taxon>Alphaproteobacteria</taxon>
        <taxon>Sphingomonadales</taxon>
        <taxon>Sphingomonadaceae</taxon>
        <taxon>Novosphingobium</taxon>
    </lineage>
</organism>
<comment type="caution">
    <text evidence="3">The sequence shown here is derived from an EMBL/GenBank/DDBJ whole genome shotgun (WGS) entry which is preliminary data.</text>
</comment>
<dbReference type="GO" id="GO:0051996">
    <property type="term" value="F:squalene synthase [NAD(P)H] activity"/>
    <property type="evidence" value="ECO:0007669"/>
    <property type="project" value="InterPro"/>
</dbReference>
<gene>
    <name evidence="3" type="ORF">L284_00540</name>
</gene>
<dbReference type="InterPro" id="IPR033904">
    <property type="entry name" value="Trans_IPPS_HH"/>
</dbReference>
<evidence type="ECO:0000313" key="4">
    <source>
        <dbReference type="Proteomes" id="UP000015527"/>
    </source>
</evidence>
<dbReference type="Proteomes" id="UP000015527">
    <property type="component" value="Unassembled WGS sequence"/>
</dbReference>
<evidence type="ECO:0000256" key="1">
    <source>
        <dbReference type="ARBA" id="ARBA00022679"/>
    </source>
</evidence>